<reference evidence="2" key="1">
    <citation type="journal article" date="2019" name="Int. J. Syst. Evol. Microbiol.">
        <title>The Global Catalogue of Microorganisms (GCM) 10K type strain sequencing project: providing services to taxonomists for standard genome sequencing and annotation.</title>
        <authorList>
            <consortium name="The Broad Institute Genomics Platform"/>
            <consortium name="The Broad Institute Genome Sequencing Center for Infectious Disease"/>
            <person name="Wu L."/>
            <person name="Ma J."/>
        </authorList>
    </citation>
    <scope>NUCLEOTIDE SEQUENCE [LARGE SCALE GENOMIC DNA]</scope>
    <source>
        <strain evidence="2">IBRC-M 10987</strain>
    </source>
</reference>
<evidence type="ECO:0000313" key="2">
    <source>
        <dbReference type="Proteomes" id="UP001595715"/>
    </source>
</evidence>
<proteinExistence type="predicted"/>
<comment type="caution">
    <text evidence="1">The sequence shown here is derived from an EMBL/GenBank/DDBJ whole genome shotgun (WGS) entry which is preliminary data.</text>
</comment>
<gene>
    <name evidence="1" type="ORF">ACFOZ8_13400</name>
</gene>
<dbReference type="RefSeq" id="WP_377719300.1">
    <property type="nucleotide sequence ID" value="NZ_JBHSAM010000025.1"/>
</dbReference>
<sequence length="113" mass="13248">MVTVEKAISAPILTLLAMSRHNGELILRLEYYRYSNLAAISFQAKLPLIFKADVSRNQGGLPELWRELKRLHREFGRNSKSAGRPYPYTCQMDRYMECSQTQLLKIRHYIRSE</sequence>
<organism evidence="1 2">
    <name type="scientific">Paenibacillus xanthanilyticus</name>
    <dbReference type="NCBI Taxonomy" id="1783531"/>
    <lineage>
        <taxon>Bacteria</taxon>
        <taxon>Bacillati</taxon>
        <taxon>Bacillota</taxon>
        <taxon>Bacilli</taxon>
        <taxon>Bacillales</taxon>
        <taxon>Paenibacillaceae</taxon>
        <taxon>Paenibacillus</taxon>
    </lineage>
</organism>
<protein>
    <submittedName>
        <fullName evidence="1">Uncharacterized protein</fullName>
    </submittedName>
</protein>
<dbReference type="Proteomes" id="UP001595715">
    <property type="component" value="Unassembled WGS sequence"/>
</dbReference>
<evidence type="ECO:0000313" key="1">
    <source>
        <dbReference type="EMBL" id="MFC4100649.1"/>
    </source>
</evidence>
<keyword evidence="2" id="KW-1185">Reference proteome</keyword>
<dbReference type="EMBL" id="JBHSAM010000025">
    <property type="protein sequence ID" value="MFC4100649.1"/>
    <property type="molecule type" value="Genomic_DNA"/>
</dbReference>
<name>A0ABV8K3U3_9BACL</name>
<accession>A0ABV8K3U3</accession>